<dbReference type="PROSITE" id="PS50127">
    <property type="entry name" value="UBC_2"/>
    <property type="match status" value="1"/>
</dbReference>
<sequence length="328" mass="37050">MGATWVPHKTKQHDLPMDNTQPSKKRKVSSSEISTQGTTSTTQASASSHIRNVISQITDMADIPPQSLAKLLESLTVAFTKTLQLEDMASNPRIKPEPEVPRVEDWDWTLHMNAVTAMDPVDLTIWKEMCGCRETFKTMGFLVNPQDYGNPSMNLKKWEAHLPGLPNSNWDKGVYTVCLDFGRAQGGHIRSVTPPHCKFIRPVFHVNCYPSGTWSFGDSENIAKRVIEINDNWNKQLEADPLRIAKLLRCIQIGLDKPNLRDPAASDSYTLLNNDPVAYEKRIREQALKWQPHPVSNSLKSTSVQALERQNARTGAWLIYYPGFQNLQ</sequence>
<dbReference type="STRING" id="39966.A0A369JQS9"/>
<reference evidence="3" key="1">
    <citation type="submission" date="2018-04" db="EMBL/GenBank/DDBJ databases">
        <title>Whole genome sequencing of Hypsizygus marmoreus.</title>
        <authorList>
            <person name="Choi I.-G."/>
            <person name="Min B."/>
            <person name="Kim J.-G."/>
            <person name="Kim S."/>
            <person name="Oh Y.-L."/>
            <person name="Kong W.-S."/>
            <person name="Park H."/>
            <person name="Jeong J."/>
            <person name="Song E.-S."/>
        </authorList>
    </citation>
    <scope>NUCLEOTIDE SEQUENCE [LARGE SCALE GENOMIC DNA]</scope>
    <source>
        <strain evidence="3">51987-8</strain>
    </source>
</reference>
<dbReference type="SMART" id="SM00212">
    <property type="entry name" value="UBCc"/>
    <property type="match status" value="1"/>
</dbReference>
<dbReference type="SUPFAM" id="SSF54495">
    <property type="entry name" value="UBC-like"/>
    <property type="match status" value="1"/>
</dbReference>
<comment type="caution">
    <text evidence="3">The sequence shown here is derived from an EMBL/GenBank/DDBJ whole genome shotgun (WGS) entry which is preliminary data.</text>
</comment>
<organism evidence="3 4">
    <name type="scientific">Hypsizygus marmoreus</name>
    <name type="common">White beech mushroom</name>
    <name type="synonym">Agaricus marmoreus</name>
    <dbReference type="NCBI Taxonomy" id="39966"/>
    <lineage>
        <taxon>Eukaryota</taxon>
        <taxon>Fungi</taxon>
        <taxon>Dikarya</taxon>
        <taxon>Basidiomycota</taxon>
        <taxon>Agaricomycotina</taxon>
        <taxon>Agaricomycetes</taxon>
        <taxon>Agaricomycetidae</taxon>
        <taxon>Agaricales</taxon>
        <taxon>Tricholomatineae</taxon>
        <taxon>Lyophyllaceae</taxon>
        <taxon>Hypsizygus</taxon>
    </lineage>
</organism>
<dbReference type="AlphaFoldDB" id="A0A369JQS9"/>
<evidence type="ECO:0000313" key="4">
    <source>
        <dbReference type="Proteomes" id="UP000076154"/>
    </source>
</evidence>
<evidence type="ECO:0000313" key="3">
    <source>
        <dbReference type="EMBL" id="RDB23692.1"/>
    </source>
</evidence>
<dbReference type="Pfam" id="PF00179">
    <property type="entry name" value="UQ_con"/>
    <property type="match status" value="1"/>
</dbReference>
<protein>
    <submittedName>
        <fullName evidence="3">SUMO-conjugating enzyme UBC9-A</fullName>
    </submittedName>
</protein>
<keyword evidence="4" id="KW-1185">Reference proteome</keyword>
<dbReference type="InterPro" id="IPR000608">
    <property type="entry name" value="UBC"/>
</dbReference>
<feature type="compositionally biased region" description="Low complexity" evidence="1">
    <location>
        <begin position="30"/>
        <end position="47"/>
    </location>
</feature>
<feature type="domain" description="UBC core" evidence="2">
    <location>
        <begin position="120"/>
        <end position="292"/>
    </location>
</feature>
<accession>A0A369JQS9</accession>
<name>A0A369JQS9_HYPMA</name>
<proteinExistence type="predicted"/>
<dbReference type="Gene3D" id="3.10.110.10">
    <property type="entry name" value="Ubiquitin Conjugating Enzyme"/>
    <property type="match status" value="1"/>
</dbReference>
<gene>
    <name evidence="3" type="primary">ube2ia</name>
    <name evidence="3" type="ORF">Hypma_009454</name>
</gene>
<dbReference type="InParanoid" id="A0A369JQS9"/>
<feature type="region of interest" description="Disordered" evidence="1">
    <location>
        <begin position="1"/>
        <end position="47"/>
    </location>
</feature>
<dbReference type="Proteomes" id="UP000076154">
    <property type="component" value="Unassembled WGS sequence"/>
</dbReference>
<evidence type="ECO:0000259" key="2">
    <source>
        <dbReference type="PROSITE" id="PS50127"/>
    </source>
</evidence>
<dbReference type="InterPro" id="IPR016135">
    <property type="entry name" value="UBQ-conjugating_enzyme/RWD"/>
</dbReference>
<dbReference type="EMBL" id="LUEZ02000046">
    <property type="protein sequence ID" value="RDB23692.1"/>
    <property type="molecule type" value="Genomic_DNA"/>
</dbReference>
<evidence type="ECO:0000256" key="1">
    <source>
        <dbReference type="SAM" id="MobiDB-lite"/>
    </source>
</evidence>
<dbReference type="OrthoDB" id="9973183at2759"/>